<dbReference type="InterPro" id="IPR031311">
    <property type="entry name" value="CHIT_BIND_RR_consensus"/>
</dbReference>
<organism evidence="5 6">
    <name type="scientific">Penaeus vannamei</name>
    <name type="common">Whiteleg shrimp</name>
    <name type="synonym">Litopenaeus vannamei</name>
    <dbReference type="NCBI Taxonomy" id="6689"/>
    <lineage>
        <taxon>Eukaryota</taxon>
        <taxon>Metazoa</taxon>
        <taxon>Ecdysozoa</taxon>
        <taxon>Arthropoda</taxon>
        <taxon>Crustacea</taxon>
        <taxon>Multicrustacea</taxon>
        <taxon>Malacostraca</taxon>
        <taxon>Eumalacostraca</taxon>
        <taxon>Eucarida</taxon>
        <taxon>Decapoda</taxon>
        <taxon>Dendrobranchiata</taxon>
        <taxon>Penaeoidea</taxon>
        <taxon>Penaeidae</taxon>
        <taxon>Penaeus</taxon>
    </lineage>
</organism>
<sequence>MFFHLHCTEHLPSTSIMKTIILACAFALALAVPQYGRPNPKHIAIISEDRQDDGNGRFRYSFEAENGISVSAAGTPGSKGQSNIDGNFRFRLDDGRTAEVRYVADEFGYRPESPLIPTTHPLPPTPSSRSASPRGRVAAAVKCG</sequence>
<dbReference type="PROSITE" id="PS51155">
    <property type="entry name" value="CHIT_BIND_RR_2"/>
    <property type="match status" value="1"/>
</dbReference>
<evidence type="ECO:0000256" key="4">
    <source>
        <dbReference type="SAM" id="SignalP"/>
    </source>
</evidence>
<evidence type="ECO:0000256" key="1">
    <source>
        <dbReference type="ARBA" id="ARBA00022460"/>
    </source>
</evidence>
<protein>
    <submittedName>
        <fullName evidence="5">Uncharacterized protein</fullName>
    </submittedName>
</protein>
<proteinExistence type="predicted"/>
<evidence type="ECO:0000313" key="6">
    <source>
        <dbReference type="Proteomes" id="UP000283509"/>
    </source>
</evidence>
<feature type="compositionally biased region" description="Low complexity" evidence="3">
    <location>
        <begin position="127"/>
        <end position="144"/>
    </location>
</feature>
<dbReference type="PROSITE" id="PS00233">
    <property type="entry name" value="CHIT_BIND_RR_1"/>
    <property type="match status" value="1"/>
</dbReference>
<name>A0A423T7D5_PENVA</name>
<dbReference type="PANTHER" id="PTHR10380:SF173">
    <property type="entry name" value="CUTICULAR PROTEIN 47EF, ISOFORM C-RELATED"/>
    <property type="match status" value="1"/>
</dbReference>
<dbReference type="Pfam" id="PF00379">
    <property type="entry name" value="Chitin_bind_4"/>
    <property type="match status" value="1"/>
</dbReference>
<dbReference type="GO" id="GO:0008010">
    <property type="term" value="F:structural constituent of chitin-based larval cuticle"/>
    <property type="evidence" value="ECO:0007669"/>
    <property type="project" value="TreeGrafter"/>
</dbReference>
<dbReference type="OrthoDB" id="6338414at2759"/>
<gene>
    <name evidence="5" type="ORF">C7M84_009272</name>
</gene>
<reference evidence="5 6" key="1">
    <citation type="submission" date="2018-04" db="EMBL/GenBank/DDBJ databases">
        <authorList>
            <person name="Zhang X."/>
            <person name="Yuan J."/>
            <person name="Li F."/>
            <person name="Xiang J."/>
        </authorList>
    </citation>
    <scope>NUCLEOTIDE SEQUENCE [LARGE SCALE GENOMIC DNA]</scope>
    <source>
        <tissue evidence="5">Muscle</tissue>
    </source>
</reference>
<evidence type="ECO:0000313" key="5">
    <source>
        <dbReference type="EMBL" id="ROT72362.1"/>
    </source>
</evidence>
<keyword evidence="1 2" id="KW-0193">Cuticle</keyword>
<keyword evidence="6" id="KW-1185">Reference proteome</keyword>
<dbReference type="PANTHER" id="PTHR10380">
    <property type="entry name" value="CUTICLE PROTEIN"/>
    <property type="match status" value="1"/>
</dbReference>
<dbReference type="PRINTS" id="PR00947">
    <property type="entry name" value="CUTICLE"/>
</dbReference>
<dbReference type="Proteomes" id="UP000283509">
    <property type="component" value="Unassembled WGS sequence"/>
</dbReference>
<feature type="region of interest" description="Disordered" evidence="3">
    <location>
        <begin position="113"/>
        <end position="144"/>
    </location>
</feature>
<feature type="signal peptide" evidence="4">
    <location>
        <begin position="1"/>
        <end position="31"/>
    </location>
</feature>
<reference evidence="5 6" key="2">
    <citation type="submission" date="2019-01" db="EMBL/GenBank/DDBJ databases">
        <title>The decoding of complex shrimp genome reveals the adaptation for benthos swimmer, frequently molting mechanism and breeding impact on genome.</title>
        <authorList>
            <person name="Sun Y."/>
            <person name="Gao Y."/>
            <person name="Yu Y."/>
        </authorList>
    </citation>
    <scope>NUCLEOTIDE SEQUENCE [LARGE SCALE GENOMIC DNA]</scope>
    <source>
        <tissue evidence="5">Muscle</tissue>
    </source>
</reference>
<comment type="caution">
    <text evidence="5">The sequence shown here is derived from an EMBL/GenBank/DDBJ whole genome shotgun (WGS) entry which is preliminary data.</text>
</comment>
<keyword evidence="4" id="KW-0732">Signal</keyword>
<dbReference type="GO" id="GO:0062129">
    <property type="term" value="C:chitin-based extracellular matrix"/>
    <property type="evidence" value="ECO:0007669"/>
    <property type="project" value="TreeGrafter"/>
</dbReference>
<dbReference type="InterPro" id="IPR000618">
    <property type="entry name" value="Insect_cuticle"/>
</dbReference>
<evidence type="ECO:0000256" key="3">
    <source>
        <dbReference type="SAM" id="MobiDB-lite"/>
    </source>
</evidence>
<evidence type="ECO:0000256" key="2">
    <source>
        <dbReference type="PROSITE-ProRule" id="PRU00497"/>
    </source>
</evidence>
<dbReference type="EMBL" id="QCYY01002170">
    <property type="protein sequence ID" value="ROT72362.1"/>
    <property type="molecule type" value="Genomic_DNA"/>
</dbReference>
<feature type="chain" id="PRO_5019045816" evidence="4">
    <location>
        <begin position="32"/>
        <end position="144"/>
    </location>
</feature>
<dbReference type="AlphaFoldDB" id="A0A423T7D5"/>
<dbReference type="InterPro" id="IPR050468">
    <property type="entry name" value="Cuticle_Struct_Prot"/>
</dbReference>
<accession>A0A423T7D5</accession>